<dbReference type="InterPro" id="IPR050640">
    <property type="entry name" value="Bact_2-comp_sensor_kinase"/>
</dbReference>
<accession>A0A1M5SB47</accession>
<keyword evidence="6" id="KW-0808">Transferase</keyword>
<evidence type="ECO:0000256" key="10">
    <source>
        <dbReference type="ARBA" id="ARBA00023012"/>
    </source>
</evidence>
<keyword evidence="8 16" id="KW-0418">Kinase</keyword>
<evidence type="ECO:0000256" key="9">
    <source>
        <dbReference type="ARBA" id="ARBA00022989"/>
    </source>
</evidence>
<keyword evidence="7 13" id="KW-0812">Transmembrane</keyword>
<organism evidence="16 17">
    <name type="scientific">Clostridium grantii DSM 8605</name>
    <dbReference type="NCBI Taxonomy" id="1121316"/>
    <lineage>
        <taxon>Bacteria</taxon>
        <taxon>Bacillati</taxon>
        <taxon>Bacillota</taxon>
        <taxon>Clostridia</taxon>
        <taxon>Eubacteriales</taxon>
        <taxon>Clostridiaceae</taxon>
        <taxon>Clostridium</taxon>
    </lineage>
</organism>
<dbReference type="CDD" id="cd18773">
    <property type="entry name" value="PDC1_HK_sensor"/>
    <property type="match status" value="1"/>
</dbReference>
<dbReference type="Pfam" id="PF02743">
    <property type="entry name" value="dCache_1"/>
    <property type="match status" value="1"/>
</dbReference>
<evidence type="ECO:0000256" key="7">
    <source>
        <dbReference type="ARBA" id="ARBA00022692"/>
    </source>
</evidence>
<keyword evidence="9 13" id="KW-1133">Transmembrane helix</keyword>
<dbReference type="OrthoDB" id="9809348at2"/>
<dbReference type="InterPro" id="IPR005467">
    <property type="entry name" value="His_kinase_dom"/>
</dbReference>
<feature type="domain" description="HAMP" evidence="15">
    <location>
        <begin position="316"/>
        <end position="368"/>
    </location>
</feature>
<dbReference type="InterPro" id="IPR033479">
    <property type="entry name" value="dCache_1"/>
</dbReference>
<keyword evidence="11 13" id="KW-0472">Membrane</keyword>
<evidence type="ECO:0000256" key="2">
    <source>
        <dbReference type="ARBA" id="ARBA00004651"/>
    </source>
</evidence>
<evidence type="ECO:0000256" key="6">
    <source>
        <dbReference type="ARBA" id="ARBA00022679"/>
    </source>
</evidence>
<keyword evidence="17" id="KW-1185">Reference proteome</keyword>
<keyword evidence="5" id="KW-0597">Phosphoprotein</keyword>
<evidence type="ECO:0000313" key="16">
    <source>
        <dbReference type="EMBL" id="SHH35670.1"/>
    </source>
</evidence>
<dbReference type="InterPro" id="IPR003660">
    <property type="entry name" value="HAMP_dom"/>
</dbReference>
<dbReference type="EC" id="2.7.13.3" evidence="3"/>
<dbReference type="GO" id="GO:0000155">
    <property type="term" value="F:phosphorelay sensor kinase activity"/>
    <property type="evidence" value="ECO:0007669"/>
    <property type="project" value="InterPro"/>
</dbReference>
<evidence type="ECO:0000256" key="5">
    <source>
        <dbReference type="ARBA" id="ARBA00022553"/>
    </source>
</evidence>
<evidence type="ECO:0000256" key="3">
    <source>
        <dbReference type="ARBA" id="ARBA00012438"/>
    </source>
</evidence>
<keyword evidence="12" id="KW-0175">Coiled coil</keyword>
<dbReference type="CDD" id="cd12912">
    <property type="entry name" value="PDC2_MCP_like"/>
    <property type="match status" value="1"/>
</dbReference>
<dbReference type="Gene3D" id="6.10.340.10">
    <property type="match status" value="1"/>
</dbReference>
<name>A0A1M5SB47_9CLOT</name>
<dbReference type="Proteomes" id="UP000184447">
    <property type="component" value="Unassembled WGS sequence"/>
</dbReference>
<feature type="transmembrane region" description="Helical" evidence="13">
    <location>
        <begin position="295"/>
        <end position="314"/>
    </location>
</feature>
<reference evidence="16 17" key="1">
    <citation type="submission" date="2016-11" db="EMBL/GenBank/DDBJ databases">
        <authorList>
            <person name="Jaros S."/>
            <person name="Januszkiewicz K."/>
            <person name="Wedrychowicz H."/>
        </authorList>
    </citation>
    <scope>NUCLEOTIDE SEQUENCE [LARGE SCALE GENOMIC DNA]</scope>
    <source>
        <strain evidence="16 17">DSM 8605</strain>
    </source>
</reference>
<dbReference type="EMBL" id="FQXM01000004">
    <property type="protein sequence ID" value="SHH35670.1"/>
    <property type="molecule type" value="Genomic_DNA"/>
</dbReference>
<evidence type="ECO:0000256" key="1">
    <source>
        <dbReference type="ARBA" id="ARBA00000085"/>
    </source>
</evidence>
<feature type="coiled-coil region" evidence="12">
    <location>
        <begin position="349"/>
        <end position="383"/>
    </location>
</feature>
<dbReference type="InterPro" id="IPR036890">
    <property type="entry name" value="HATPase_C_sf"/>
</dbReference>
<comment type="subcellular location">
    <subcellularLocation>
        <location evidence="2">Cell membrane</location>
        <topology evidence="2">Multi-pass membrane protein</topology>
    </subcellularLocation>
</comment>
<dbReference type="PANTHER" id="PTHR34220">
    <property type="entry name" value="SENSOR HISTIDINE KINASE YPDA"/>
    <property type="match status" value="1"/>
</dbReference>
<comment type="catalytic activity">
    <reaction evidence="1">
        <text>ATP + protein L-histidine = ADP + protein N-phospho-L-histidine.</text>
        <dbReference type="EC" id="2.7.13.3"/>
    </reaction>
</comment>
<feature type="transmembrane region" description="Helical" evidence="13">
    <location>
        <begin position="12"/>
        <end position="37"/>
    </location>
</feature>
<dbReference type="Pfam" id="PF06580">
    <property type="entry name" value="His_kinase"/>
    <property type="match status" value="1"/>
</dbReference>
<keyword evidence="4" id="KW-1003">Cell membrane</keyword>
<dbReference type="PROSITE" id="PS50109">
    <property type="entry name" value="HIS_KIN"/>
    <property type="match status" value="1"/>
</dbReference>
<dbReference type="GO" id="GO:0005886">
    <property type="term" value="C:plasma membrane"/>
    <property type="evidence" value="ECO:0007669"/>
    <property type="project" value="UniProtKB-SubCell"/>
</dbReference>
<dbReference type="PANTHER" id="PTHR34220:SF7">
    <property type="entry name" value="SENSOR HISTIDINE KINASE YPDA"/>
    <property type="match status" value="1"/>
</dbReference>
<evidence type="ECO:0000256" key="11">
    <source>
        <dbReference type="ARBA" id="ARBA00023136"/>
    </source>
</evidence>
<dbReference type="Pfam" id="PF00672">
    <property type="entry name" value="HAMP"/>
    <property type="match status" value="1"/>
</dbReference>
<dbReference type="SMART" id="SM00387">
    <property type="entry name" value="HATPase_c"/>
    <property type="match status" value="1"/>
</dbReference>
<dbReference type="SMART" id="SM00304">
    <property type="entry name" value="HAMP"/>
    <property type="match status" value="1"/>
</dbReference>
<evidence type="ECO:0000313" key="17">
    <source>
        <dbReference type="Proteomes" id="UP000184447"/>
    </source>
</evidence>
<evidence type="ECO:0000256" key="13">
    <source>
        <dbReference type="SAM" id="Phobius"/>
    </source>
</evidence>
<dbReference type="PRINTS" id="PR00344">
    <property type="entry name" value="BCTRLSENSOR"/>
</dbReference>
<dbReference type="InterPro" id="IPR010559">
    <property type="entry name" value="Sig_transdc_His_kin_internal"/>
</dbReference>
<dbReference type="InterPro" id="IPR003594">
    <property type="entry name" value="HATPase_dom"/>
</dbReference>
<evidence type="ECO:0000259" key="14">
    <source>
        <dbReference type="PROSITE" id="PS50109"/>
    </source>
</evidence>
<dbReference type="Gene3D" id="3.30.450.20">
    <property type="entry name" value="PAS domain"/>
    <property type="match status" value="2"/>
</dbReference>
<dbReference type="STRING" id="1121316.SAMN02745207_00845"/>
<dbReference type="SUPFAM" id="SSF55874">
    <property type="entry name" value="ATPase domain of HSP90 chaperone/DNA topoisomerase II/histidine kinase"/>
    <property type="match status" value="1"/>
</dbReference>
<dbReference type="AlphaFoldDB" id="A0A1M5SB47"/>
<dbReference type="Gene3D" id="3.30.565.10">
    <property type="entry name" value="Histidine kinase-like ATPase, C-terminal domain"/>
    <property type="match status" value="1"/>
</dbReference>
<evidence type="ECO:0000259" key="15">
    <source>
        <dbReference type="PROSITE" id="PS50885"/>
    </source>
</evidence>
<dbReference type="RefSeq" id="WP_073337181.1">
    <property type="nucleotide sequence ID" value="NZ_FQXM01000004.1"/>
</dbReference>
<dbReference type="Pfam" id="PF02518">
    <property type="entry name" value="HATPase_c"/>
    <property type="match status" value="1"/>
</dbReference>
<keyword evidence="10" id="KW-0902">Two-component regulatory system</keyword>
<evidence type="ECO:0000256" key="4">
    <source>
        <dbReference type="ARBA" id="ARBA00022475"/>
    </source>
</evidence>
<dbReference type="PROSITE" id="PS50885">
    <property type="entry name" value="HAMP"/>
    <property type="match status" value="1"/>
</dbReference>
<dbReference type="InterPro" id="IPR004358">
    <property type="entry name" value="Sig_transdc_His_kin-like_C"/>
</dbReference>
<feature type="domain" description="Histidine kinase" evidence="14">
    <location>
        <begin position="475"/>
        <end position="583"/>
    </location>
</feature>
<dbReference type="SUPFAM" id="SSF158472">
    <property type="entry name" value="HAMP domain-like"/>
    <property type="match status" value="1"/>
</dbReference>
<gene>
    <name evidence="16" type="ORF">SAMN02745207_00845</name>
</gene>
<proteinExistence type="predicted"/>
<evidence type="ECO:0000256" key="8">
    <source>
        <dbReference type="ARBA" id="ARBA00022777"/>
    </source>
</evidence>
<evidence type="ECO:0000256" key="12">
    <source>
        <dbReference type="SAM" id="Coils"/>
    </source>
</evidence>
<sequence length="593" mass="68206">MKWSKSKISSLQTLIALSYSIVIVLMISIIGFTSYAFTTRTVEENTNDYVFQLVTQINYDIEYYLRNIENTVNTLKSTEDVKEYFKISDEEILMKETLSDKLNNFMVSRNDIVNIFLLRKDGNIIVNKGDYEFKPNVNYKNEEWYKNSITTDKMIISDSHIQNILIKRYKWVVSCGKRILDEETGEFLGVAVVDLNFNLINDMLNNLSLGEKGYMFIVDSEGNIIYHPQNELINSGIKDEDIDFILGSQDGYISTIENDRTKNYIVATSEYSGWKIVGTVYEDEVNKYKYITKQIFSIMIGLSLAVAILVSLIISRKFLHPIKDLLKGMNQFKNGNLDTIIQVKHGNEIGELADEFNDMTVEIKKLVEENKKTENSKRKYELKALQSQINPHFLYNTLDSIVWMAEAGINEDVVAMTSSLSKLFRISINRGSEFITIAQELEHIESYLKIQKLRYGSKIDYDIKVQEELLQYSIIKIIIQPIVENAIYHGIKTMQGPGFINIEVKDVNNKICIIVEDNGVGMEEEKCKQLLEDNSANETKKTGIGVRNVDQRIKLYYGEEYGIAIESEIFEGTIVTILLPKEKVEKEDSNEKK</sequence>
<dbReference type="CDD" id="cd06225">
    <property type="entry name" value="HAMP"/>
    <property type="match status" value="1"/>
</dbReference>
<protein>
    <recommendedName>
        <fullName evidence="3">histidine kinase</fullName>
        <ecNumber evidence="3">2.7.13.3</ecNumber>
    </recommendedName>
</protein>